<dbReference type="AlphaFoldDB" id="A0A812JIG3"/>
<feature type="transmembrane region" description="Helical" evidence="2">
    <location>
        <begin position="318"/>
        <end position="337"/>
    </location>
</feature>
<keyword evidence="4" id="KW-1185">Reference proteome</keyword>
<keyword evidence="2" id="KW-0812">Transmembrane</keyword>
<feature type="compositionally biased region" description="Polar residues" evidence="1">
    <location>
        <begin position="1"/>
        <end position="12"/>
    </location>
</feature>
<keyword evidence="2" id="KW-0472">Membrane</keyword>
<feature type="transmembrane region" description="Helical" evidence="2">
    <location>
        <begin position="292"/>
        <end position="312"/>
    </location>
</feature>
<dbReference type="EMBL" id="CAJNDS010000441">
    <property type="protein sequence ID" value="CAE7206436.1"/>
    <property type="molecule type" value="Genomic_DNA"/>
</dbReference>
<feature type="transmembrane region" description="Helical" evidence="2">
    <location>
        <begin position="205"/>
        <end position="224"/>
    </location>
</feature>
<reference evidence="3" key="1">
    <citation type="submission" date="2021-02" db="EMBL/GenBank/DDBJ databases">
        <authorList>
            <person name="Dougan E. K."/>
            <person name="Rhodes N."/>
            <person name="Thang M."/>
            <person name="Chan C."/>
        </authorList>
    </citation>
    <scope>NUCLEOTIDE SEQUENCE</scope>
</reference>
<feature type="transmembrane region" description="Helical" evidence="2">
    <location>
        <begin position="124"/>
        <end position="143"/>
    </location>
</feature>
<keyword evidence="2" id="KW-1133">Transmembrane helix</keyword>
<sequence>MEGTGITVSLTASPKHLHRQLSRRDIETQHGRMSKMAPSDEEADTWEAESQTSEPEWDWGDRAVQLGSHVCEAKMCKQSAYGKLWLRHSESSDAYIDYVSFMTFDDLVLMLEVGWVLLIPELSLPMGAVAAALTFAGVGLHCGRRSFADLVIELVMTIWLSTNVFWMTSEVLYDKPDVEFPWSLSPLLPEDEPVYSVMEKMASTGFFVAVATYLLGLAVVTYWYLHPKYNFPPRALASFLLQSYLCSWCLKDFFWAREEFWPAISTDLITVPMILANARLESDGWRSIRRTSWSWAVWAIANGIWITGELMYPGEEQFNYVVAALLTTAFVMLASSYEQYKAVEQRRTTWTESEPDSSTDYTTDDSKA</sequence>
<evidence type="ECO:0000256" key="1">
    <source>
        <dbReference type="SAM" id="MobiDB-lite"/>
    </source>
</evidence>
<evidence type="ECO:0000313" key="3">
    <source>
        <dbReference type="EMBL" id="CAE7206436.1"/>
    </source>
</evidence>
<protein>
    <submittedName>
        <fullName evidence="3">Uncharacterized protein</fullName>
    </submittedName>
</protein>
<name>A0A812JIG3_9DINO</name>
<proteinExistence type="predicted"/>
<feature type="transmembrane region" description="Helical" evidence="2">
    <location>
        <begin position="150"/>
        <end position="168"/>
    </location>
</feature>
<evidence type="ECO:0000313" key="4">
    <source>
        <dbReference type="Proteomes" id="UP000604046"/>
    </source>
</evidence>
<accession>A0A812JIG3</accession>
<comment type="caution">
    <text evidence="3">The sequence shown here is derived from an EMBL/GenBank/DDBJ whole genome shotgun (WGS) entry which is preliminary data.</text>
</comment>
<feature type="region of interest" description="Disordered" evidence="1">
    <location>
        <begin position="1"/>
        <end position="57"/>
    </location>
</feature>
<gene>
    <name evidence="3" type="ORF">SNAT2548_LOCUS6582</name>
</gene>
<organism evidence="3 4">
    <name type="scientific">Symbiodinium natans</name>
    <dbReference type="NCBI Taxonomy" id="878477"/>
    <lineage>
        <taxon>Eukaryota</taxon>
        <taxon>Sar</taxon>
        <taxon>Alveolata</taxon>
        <taxon>Dinophyceae</taxon>
        <taxon>Suessiales</taxon>
        <taxon>Symbiodiniaceae</taxon>
        <taxon>Symbiodinium</taxon>
    </lineage>
</organism>
<evidence type="ECO:0000256" key="2">
    <source>
        <dbReference type="SAM" id="Phobius"/>
    </source>
</evidence>
<dbReference type="Proteomes" id="UP000604046">
    <property type="component" value="Unassembled WGS sequence"/>
</dbReference>
<dbReference type="OrthoDB" id="426798at2759"/>
<feature type="region of interest" description="Disordered" evidence="1">
    <location>
        <begin position="348"/>
        <end position="368"/>
    </location>
</feature>